<evidence type="ECO:0000259" key="7">
    <source>
        <dbReference type="Pfam" id="PF00082"/>
    </source>
</evidence>
<dbReference type="PROSITE" id="PS51892">
    <property type="entry name" value="SUBTILASE"/>
    <property type="match status" value="1"/>
</dbReference>
<proteinExistence type="inferred from homology"/>
<evidence type="ECO:0000256" key="2">
    <source>
        <dbReference type="ARBA" id="ARBA00022670"/>
    </source>
</evidence>
<dbReference type="PROSITE" id="PS00138">
    <property type="entry name" value="SUBTILASE_SER"/>
    <property type="match status" value="1"/>
</dbReference>
<protein>
    <submittedName>
        <fullName evidence="8">Peptidase S8/S53 domain-containing protein</fullName>
    </submittedName>
</protein>
<dbReference type="EMBL" id="JAULSV010000005">
    <property type="protein sequence ID" value="KAK0643856.1"/>
    <property type="molecule type" value="Genomic_DNA"/>
</dbReference>
<comment type="caution">
    <text evidence="8">The sequence shown here is derived from an EMBL/GenBank/DDBJ whole genome shotgun (WGS) entry which is preliminary data.</text>
</comment>
<dbReference type="Pfam" id="PF00082">
    <property type="entry name" value="Peptidase_S8"/>
    <property type="match status" value="1"/>
</dbReference>
<dbReference type="GO" id="GO:0004252">
    <property type="term" value="F:serine-type endopeptidase activity"/>
    <property type="evidence" value="ECO:0007669"/>
    <property type="project" value="UniProtKB-UniRule"/>
</dbReference>
<dbReference type="InterPro" id="IPR050131">
    <property type="entry name" value="Peptidase_S8_subtilisin-like"/>
</dbReference>
<reference evidence="8" key="1">
    <citation type="submission" date="2023-06" db="EMBL/GenBank/DDBJ databases">
        <title>Genome-scale phylogeny and comparative genomics of the fungal order Sordariales.</title>
        <authorList>
            <consortium name="Lawrence Berkeley National Laboratory"/>
            <person name="Hensen N."/>
            <person name="Bonometti L."/>
            <person name="Westerberg I."/>
            <person name="Brannstrom I.O."/>
            <person name="Guillou S."/>
            <person name="Cros-Aarteil S."/>
            <person name="Calhoun S."/>
            <person name="Haridas S."/>
            <person name="Kuo A."/>
            <person name="Mondo S."/>
            <person name="Pangilinan J."/>
            <person name="Riley R."/>
            <person name="Labutti K."/>
            <person name="Andreopoulos B."/>
            <person name="Lipzen A."/>
            <person name="Chen C."/>
            <person name="Yanf M."/>
            <person name="Daum C."/>
            <person name="Ng V."/>
            <person name="Clum A."/>
            <person name="Steindorff A."/>
            <person name="Ohm R."/>
            <person name="Martin F."/>
            <person name="Silar P."/>
            <person name="Natvig D."/>
            <person name="Lalanne C."/>
            <person name="Gautier V."/>
            <person name="Ament-Velasquez S.L."/>
            <person name="Kruys A."/>
            <person name="Hutchinson M.I."/>
            <person name="Powell A.J."/>
            <person name="Barry K."/>
            <person name="Miller A.N."/>
            <person name="Grigoriev I.V."/>
            <person name="Debuchy R."/>
            <person name="Gladieux P."/>
            <person name="Thoren M.H."/>
            <person name="Johannesson H."/>
        </authorList>
    </citation>
    <scope>NUCLEOTIDE SEQUENCE</scope>
    <source>
        <strain evidence="8">SMH2532-1</strain>
    </source>
</reference>
<comment type="similarity">
    <text evidence="1 5">Belongs to the peptidase S8 family.</text>
</comment>
<feature type="domain" description="Peptidase S8/S53" evidence="7">
    <location>
        <begin position="350"/>
        <end position="591"/>
    </location>
</feature>
<evidence type="ECO:0000256" key="1">
    <source>
        <dbReference type="ARBA" id="ARBA00011073"/>
    </source>
</evidence>
<feature type="active site" description="Charge relay system" evidence="5">
    <location>
        <position position="557"/>
    </location>
</feature>
<evidence type="ECO:0000256" key="4">
    <source>
        <dbReference type="ARBA" id="ARBA00022825"/>
    </source>
</evidence>
<keyword evidence="4 5" id="KW-0720">Serine protease</keyword>
<feature type="compositionally biased region" description="Basic and acidic residues" evidence="6">
    <location>
        <begin position="296"/>
        <end position="311"/>
    </location>
</feature>
<feature type="active site" description="Charge relay system" evidence="5">
    <location>
        <position position="397"/>
    </location>
</feature>
<keyword evidence="2 5" id="KW-0645">Protease</keyword>
<evidence type="ECO:0000256" key="5">
    <source>
        <dbReference type="PROSITE-ProRule" id="PRU01240"/>
    </source>
</evidence>
<feature type="active site" description="Charge relay system" evidence="5">
    <location>
        <position position="357"/>
    </location>
</feature>
<dbReference type="PANTHER" id="PTHR43806">
    <property type="entry name" value="PEPTIDASE S8"/>
    <property type="match status" value="1"/>
</dbReference>
<dbReference type="InterPro" id="IPR023828">
    <property type="entry name" value="Peptidase_S8_Ser-AS"/>
</dbReference>
<evidence type="ECO:0000313" key="8">
    <source>
        <dbReference type="EMBL" id="KAK0643856.1"/>
    </source>
</evidence>
<feature type="region of interest" description="Disordered" evidence="6">
    <location>
        <begin position="93"/>
        <end position="153"/>
    </location>
</feature>
<dbReference type="Gene3D" id="3.40.50.200">
    <property type="entry name" value="Peptidase S8/S53 domain"/>
    <property type="match status" value="1"/>
</dbReference>
<dbReference type="PRINTS" id="PR00723">
    <property type="entry name" value="SUBTILISIN"/>
</dbReference>
<dbReference type="InterPro" id="IPR015500">
    <property type="entry name" value="Peptidase_S8_subtilisin-rel"/>
</dbReference>
<gene>
    <name evidence="8" type="ORF">B0T16DRAFT_416731</name>
</gene>
<name>A0AA39Y2C9_9PEZI</name>
<keyword evidence="3 5" id="KW-0378">Hydrolase</keyword>
<dbReference type="PANTHER" id="PTHR43806:SF11">
    <property type="entry name" value="CEREVISIN-RELATED"/>
    <property type="match status" value="1"/>
</dbReference>
<sequence>MASLLFDSFQPLFNRSEGPLVFSGPPLMERPRATTLIPQEKKRMTNMLTDVAWIDEHGTSPLWWGSPSKIADKNTLQMVKLLVATNLPALREKEATTSSDTKTSGAGSVTTSVASKLPPVSTSIKEPESTLTSVWGRPGSSVPELKSNSAPLPRITKDTSFAAWSPESAQPRAMPPAEQSQEILRQFKAARVAKGAMPKTEVPAAKLGSTESPPVPSGRIDFSQMFGKRAGGGRTPTLQLSLKEKKAHALHPSISTGNLASHSALLSTPDSLSGTTNRHARSTSDVRPALKTSNTEARRSASRERPNERMSDGALAAAEDGDAGVERWFAEVEEINERIFAAFRRQDTRRVKVAILDTGIDIRNAVFQDQNVRQRIKKRVCFLDGPLLSKALDTCGHGTHCAALVSRVAPAADLYIGRVARDFDSGVDEEVVARAIRTALGPKNEGGWDVDVLSLSFGFPRFSAAINSALDETLRSGKLVLAAASNNGTRRGVAYPASRSGVIAIHAASADGKPCGFNPYAELGNNLSILGKNVEAAWTCHQEPDNPAVVRRMTGTSVATPIAAGVVALLLEMAMLDTGDPATKSTLKRLLPMLKTYDGMMDVLRKMAVRTQGGDYHNIIPWRVLTPSKSLADIAIVVDWALDQRFGSQ</sequence>
<feature type="compositionally biased region" description="Polar residues" evidence="6">
    <location>
        <begin position="96"/>
        <end position="133"/>
    </location>
</feature>
<organism evidence="8 9">
    <name type="scientific">Cercophora newfieldiana</name>
    <dbReference type="NCBI Taxonomy" id="92897"/>
    <lineage>
        <taxon>Eukaryota</taxon>
        <taxon>Fungi</taxon>
        <taxon>Dikarya</taxon>
        <taxon>Ascomycota</taxon>
        <taxon>Pezizomycotina</taxon>
        <taxon>Sordariomycetes</taxon>
        <taxon>Sordariomycetidae</taxon>
        <taxon>Sordariales</taxon>
        <taxon>Lasiosphaeriaceae</taxon>
        <taxon>Cercophora</taxon>
    </lineage>
</organism>
<keyword evidence="9" id="KW-1185">Reference proteome</keyword>
<feature type="region of interest" description="Disordered" evidence="6">
    <location>
        <begin position="201"/>
        <end position="236"/>
    </location>
</feature>
<feature type="region of interest" description="Disordered" evidence="6">
    <location>
        <begin position="265"/>
        <end position="313"/>
    </location>
</feature>
<dbReference type="GO" id="GO:0006508">
    <property type="term" value="P:proteolysis"/>
    <property type="evidence" value="ECO:0007669"/>
    <property type="project" value="UniProtKB-KW"/>
</dbReference>
<dbReference type="InterPro" id="IPR036852">
    <property type="entry name" value="Peptidase_S8/S53_dom_sf"/>
</dbReference>
<dbReference type="CDD" id="cd00306">
    <property type="entry name" value="Peptidases_S8_S53"/>
    <property type="match status" value="1"/>
</dbReference>
<evidence type="ECO:0000256" key="3">
    <source>
        <dbReference type="ARBA" id="ARBA00022801"/>
    </source>
</evidence>
<accession>A0AA39Y2C9</accession>
<dbReference type="InterPro" id="IPR000209">
    <property type="entry name" value="Peptidase_S8/S53_dom"/>
</dbReference>
<dbReference type="SUPFAM" id="SSF52743">
    <property type="entry name" value="Subtilisin-like"/>
    <property type="match status" value="1"/>
</dbReference>
<dbReference type="AlphaFoldDB" id="A0AA39Y2C9"/>
<dbReference type="Proteomes" id="UP001174936">
    <property type="component" value="Unassembled WGS sequence"/>
</dbReference>
<evidence type="ECO:0000256" key="6">
    <source>
        <dbReference type="SAM" id="MobiDB-lite"/>
    </source>
</evidence>
<evidence type="ECO:0000313" key="9">
    <source>
        <dbReference type="Proteomes" id="UP001174936"/>
    </source>
</evidence>
<feature type="compositionally biased region" description="Polar residues" evidence="6">
    <location>
        <begin position="265"/>
        <end position="277"/>
    </location>
</feature>